<keyword evidence="1" id="KW-0812">Transmembrane</keyword>
<keyword evidence="1" id="KW-0472">Membrane</keyword>
<gene>
    <name evidence="2" type="ORF">BUZ61_00160</name>
    <name evidence="3" type="ORF">NCTC13834_02596</name>
</gene>
<evidence type="ECO:0000313" key="2">
    <source>
        <dbReference type="EMBL" id="PTK60982.1"/>
    </source>
</evidence>
<evidence type="ECO:0000313" key="5">
    <source>
        <dbReference type="Proteomes" id="UP000254412"/>
    </source>
</evidence>
<reference evidence="2" key="2">
    <citation type="submission" date="2018-03" db="EMBL/GenBank/DDBJ databases">
        <authorList>
            <person name="Keele B.F."/>
        </authorList>
    </citation>
    <scope>NUCLEOTIDE SEQUENCE</scope>
    <source>
        <strain evidence="2">SNUC 4337</strain>
    </source>
</reference>
<feature type="transmembrane region" description="Helical" evidence="1">
    <location>
        <begin position="36"/>
        <end position="58"/>
    </location>
</feature>
<name>A0A291JNJ2_9STAP</name>
<accession>A0A291JNJ2</accession>
<organism evidence="2 4">
    <name type="scientific">Staphylococcus nepalensis</name>
    <dbReference type="NCBI Taxonomy" id="214473"/>
    <lineage>
        <taxon>Bacteria</taxon>
        <taxon>Bacillati</taxon>
        <taxon>Bacillota</taxon>
        <taxon>Bacilli</taxon>
        <taxon>Bacillales</taxon>
        <taxon>Staphylococcaceae</taxon>
        <taxon>Staphylococcus</taxon>
    </lineage>
</organism>
<dbReference type="AlphaFoldDB" id="A0A291JNJ2"/>
<dbReference type="EMBL" id="UHDS01000001">
    <property type="protein sequence ID" value="SUM56190.1"/>
    <property type="molecule type" value="Genomic_DNA"/>
</dbReference>
<evidence type="ECO:0000256" key="1">
    <source>
        <dbReference type="SAM" id="Phobius"/>
    </source>
</evidence>
<dbReference type="Proteomes" id="UP000240400">
    <property type="component" value="Unassembled WGS sequence"/>
</dbReference>
<dbReference type="Proteomes" id="UP000254412">
    <property type="component" value="Unassembled WGS sequence"/>
</dbReference>
<proteinExistence type="predicted"/>
<keyword evidence="1" id="KW-1133">Transmembrane helix</keyword>
<reference evidence="3 5" key="3">
    <citation type="submission" date="2018-06" db="EMBL/GenBank/DDBJ databases">
        <authorList>
            <consortium name="Pathogen Informatics"/>
            <person name="Doyle S."/>
        </authorList>
    </citation>
    <scope>NUCLEOTIDE SEQUENCE [LARGE SCALE GENOMIC DNA]</scope>
    <source>
        <strain evidence="3 5">NCTC13834</strain>
    </source>
</reference>
<feature type="transmembrane region" description="Helical" evidence="1">
    <location>
        <begin position="12"/>
        <end position="30"/>
    </location>
</feature>
<dbReference type="KEGG" id="snl:BJD96_13010"/>
<reference evidence="2 4" key="1">
    <citation type="journal article" date="2016" name="Front. Microbiol.">
        <title>Comprehensive Phylogenetic Analysis of Bovine Non-aureus Staphylococci Species Based on Whole-Genome Sequencing.</title>
        <authorList>
            <person name="Naushad S."/>
            <person name="Barkema H.W."/>
            <person name="Luby C."/>
            <person name="Condas L.A."/>
            <person name="Nobrega D.B."/>
            <person name="Carson D.A."/>
            <person name="De Buck J."/>
        </authorList>
    </citation>
    <scope>NUCLEOTIDE SEQUENCE [LARGE SCALE GENOMIC DNA]</scope>
    <source>
        <strain evidence="2 4">SNUC 4337</strain>
    </source>
</reference>
<evidence type="ECO:0000313" key="4">
    <source>
        <dbReference type="Proteomes" id="UP000240400"/>
    </source>
</evidence>
<sequence>MGYYFTGNKVIIYLLTLVLLQKIIFSVFGIQGFSIISYVIHILLISLGLVIIGIYSIFRKLDH</sequence>
<protein>
    <submittedName>
        <fullName evidence="2">Uncharacterized protein</fullName>
    </submittedName>
</protein>
<dbReference type="EMBL" id="PZHR01000001">
    <property type="protein sequence ID" value="PTK60982.1"/>
    <property type="molecule type" value="Genomic_DNA"/>
</dbReference>
<evidence type="ECO:0000313" key="3">
    <source>
        <dbReference type="EMBL" id="SUM56190.1"/>
    </source>
</evidence>